<accession>A0A2G2XVJ6</accession>
<evidence type="ECO:0000313" key="2">
    <source>
        <dbReference type="Proteomes" id="UP000222542"/>
    </source>
</evidence>
<dbReference type="EMBL" id="AYRZ02000146">
    <property type="protein sequence ID" value="PHT61490.1"/>
    <property type="molecule type" value="Genomic_DNA"/>
</dbReference>
<dbReference type="PANTHER" id="PTHR15140">
    <property type="entry name" value="TUBULIN-SPECIFIC CHAPERONE E"/>
    <property type="match status" value="1"/>
</dbReference>
<name>A0A2G2XVJ6_CAPAN</name>
<evidence type="ECO:0000313" key="1">
    <source>
        <dbReference type="EMBL" id="PHT61490.1"/>
    </source>
</evidence>
<reference evidence="1 2" key="1">
    <citation type="journal article" date="2014" name="Nat. Genet.">
        <title>Genome sequence of the hot pepper provides insights into the evolution of pungency in Capsicum species.</title>
        <authorList>
            <person name="Kim S."/>
            <person name="Park M."/>
            <person name="Yeom S.I."/>
            <person name="Kim Y.M."/>
            <person name="Lee J.M."/>
            <person name="Lee H.A."/>
            <person name="Seo E."/>
            <person name="Choi J."/>
            <person name="Cheong K."/>
            <person name="Kim K.T."/>
            <person name="Jung K."/>
            <person name="Lee G.W."/>
            <person name="Oh S.K."/>
            <person name="Bae C."/>
            <person name="Kim S.B."/>
            <person name="Lee H.Y."/>
            <person name="Kim S.Y."/>
            <person name="Kim M.S."/>
            <person name="Kang B.C."/>
            <person name="Jo Y.D."/>
            <person name="Yang H.B."/>
            <person name="Jeong H.J."/>
            <person name="Kang W.H."/>
            <person name="Kwon J.K."/>
            <person name="Shin C."/>
            <person name="Lim J.Y."/>
            <person name="Park J.H."/>
            <person name="Huh J.H."/>
            <person name="Kim J.S."/>
            <person name="Kim B.D."/>
            <person name="Cohen O."/>
            <person name="Paran I."/>
            <person name="Suh M.C."/>
            <person name="Lee S.B."/>
            <person name="Kim Y.K."/>
            <person name="Shin Y."/>
            <person name="Noh S.J."/>
            <person name="Park J."/>
            <person name="Seo Y.S."/>
            <person name="Kwon S.Y."/>
            <person name="Kim H.A."/>
            <person name="Park J.M."/>
            <person name="Kim H.J."/>
            <person name="Choi S.B."/>
            <person name="Bosland P.W."/>
            <person name="Reeves G."/>
            <person name="Jo S.H."/>
            <person name="Lee B.W."/>
            <person name="Cho H.T."/>
            <person name="Choi H.S."/>
            <person name="Lee M.S."/>
            <person name="Yu Y."/>
            <person name="Do Choi Y."/>
            <person name="Park B.S."/>
            <person name="van Deynze A."/>
            <person name="Ashrafi H."/>
            <person name="Hill T."/>
            <person name="Kim W.T."/>
            <person name="Pai H.S."/>
            <person name="Ahn H.K."/>
            <person name="Yeam I."/>
            <person name="Giovannoni J.J."/>
            <person name="Rose J.K."/>
            <person name="Sorensen I."/>
            <person name="Lee S.J."/>
            <person name="Kim R.W."/>
            <person name="Choi I.Y."/>
            <person name="Choi B.S."/>
            <person name="Lim J.S."/>
            <person name="Lee Y.H."/>
            <person name="Choi D."/>
        </authorList>
    </citation>
    <scope>NUCLEOTIDE SEQUENCE [LARGE SCALE GENOMIC DNA]</scope>
    <source>
        <strain evidence="2">cv. CM334</strain>
    </source>
</reference>
<dbReference type="Gene3D" id="3.80.10.10">
    <property type="entry name" value="Ribonuclease Inhibitor"/>
    <property type="match status" value="1"/>
</dbReference>
<sequence length="297" mass="32906">MEHGEEDTFVNLKYLGLNDETLAKWEFAEESFPVLEKLALWECRKLTKIPPNFGDIDSLKIIELFESPQLEDSAVEIKQYVEDITGVDKLQILDLNNIPLSKTVSFILSLSKSRTLPCFPKLLCHAQFTPSSWRAAAMPSSASLLQPNASDFNLRVSSPVSLSLKHTWCFPELLRDAQFTPLSWRAAAMPSSASFFTCKENDHCWLYDACKAVVRSSWGRIFSLEVLATKTIGDLDLEAWKVITGGCMMPAMTLVGSSWGKGFLGDLVLEAWKVITSGSMMPAKALVGSSWGGNLLA</sequence>
<protein>
    <submittedName>
        <fullName evidence="1">Uncharacterized protein</fullName>
    </submittedName>
</protein>
<organism evidence="1 2">
    <name type="scientific">Capsicum annuum</name>
    <name type="common">Capsicum pepper</name>
    <dbReference type="NCBI Taxonomy" id="4072"/>
    <lineage>
        <taxon>Eukaryota</taxon>
        <taxon>Viridiplantae</taxon>
        <taxon>Streptophyta</taxon>
        <taxon>Embryophyta</taxon>
        <taxon>Tracheophyta</taxon>
        <taxon>Spermatophyta</taxon>
        <taxon>Magnoliopsida</taxon>
        <taxon>eudicotyledons</taxon>
        <taxon>Gunneridae</taxon>
        <taxon>Pentapetalae</taxon>
        <taxon>asterids</taxon>
        <taxon>lamiids</taxon>
        <taxon>Solanales</taxon>
        <taxon>Solanaceae</taxon>
        <taxon>Solanoideae</taxon>
        <taxon>Capsiceae</taxon>
        <taxon>Capsicum</taxon>
    </lineage>
</organism>
<dbReference type="PANTHER" id="PTHR15140:SF52">
    <property type="entry name" value="LATE BLIGHT RESISTANCE PROTEIN HOMOLOG R1A-4"/>
    <property type="match status" value="1"/>
</dbReference>
<dbReference type="Gramene" id="PHT61490">
    <property type="protein sequence ID" value="PHT61490"/>
    <property type="gene ID" value="T459_34664"/>
</dbReference>
<reference evidence="1 2" key="2">
    <citation type="journal article" date="2017" name="Genome Biol.">
        <title>New reference genome sequences of hot pepper reveal the massive evolution of plant disease-resistance genes by retroduplication.</title>
        <authorList>
            <person name="Kim S."/>
            <person name="Park J."/>
            <person name="Yeom S.I."/>
            <person name="Kim Y.M."/>
            <person name="Seo E."/>
            <person name="Kim K.T."/>
            <person name="Kim M.S."/>
            <person name="Lee J.M."/>
            <person name="Cheong K."/>
            <person name="Shin H.S."/>
            <person name="Kim S.B."/>
            <person name="Han K."/>
            <person name="Lee J."/>
            <person name="Park M."/>
            <person name="Lee H.A."/>
            <person name="Lee H.Y."/>
            <person name="Lee Y."/>
            <person name="Oh S."/>
            <person name="Lee J.H."/>
            <person name="Choi E."/>
            <person name="Choi E."/>
            <person name="Lee S.E."/>
            <person name="Jeon J."/>
            <person name="Kim H."/>
            <person name="Choi G."/>
            <person name="Song H."/>
            <person name="Lee J."/>
            <person name="Lee S.C."/>
            <person name="Kwon J.K."/>
            <person name="Lee H.Y."/>
            <person name="Koo N."/>
            <person name="Hong Y."/>
            <person name="Kim R.W."/>
            <person name="Kang W.H."/>
            <person name="Huh J.H."/>
            <person name="Kang B.C."/>
            <person name="Yang T.J."/>
            <person name="Lee Y.H."/>
            <person name="Bennetzen J.L."/>
            <person name="Choi D."/>
        </authorList>
    </citation>
    <scope>NUCLEOTIDE SEQUENCE [LARGE SCALE GENOMIC DNA]</scope>
    <source>
        <strain evidence="2">cv. CM334</strain>
    </source>
</reference>
<comment type="caution">
    <text evidence="1">The sequence shown here is derived from an EMBL/GenBank/DDBJ whole genome shotgun (WGS) entry which is preliminary data.</text>
</comment>
<keyword evidence="2" id="KW-1185">Reference proteome</keyword>
<dbReference type="Proteomes" id="UP000222542">
    <property type="component" value="Unassembled WGS sequence"/>
</dbReference>
<dbReference type="AlphaFoldDB" id="A0A2G2XVJ6"/>
<dbReference type="SUPFAM" id="SSF52058">
    <property type="entry name" value="L domain-like"/>
    <property type="match status" value="1"/>
</dbReference>
<dbReference type="InterPro" id="IPR032675">
    <property type="entry name" value="LRR_dom_sf"/>
</dbReference>
<gene>
    <name evidence="1" type="ORF">T459_34664</name>
</gene>
<proteinExistence type="predicted"/>